<organism evidence="3 4">
    <name type="scientific">Pristionchus mayeri</name>
    <dbReference type="NCBI Taxonomy" id="1317129"/>
    <lineage>
        <taxon>Eukaryota</taxon>
        <taxon>Metazoa</taxon>
        <taxon>Ecdysozoa</taxon>
        <taxon>Nematoda</taxon>
        <taxon>Chromadorea</taxon>
        <taxon>Rhabditida</taxon>
        <taxon>Rhabditina</taxon>
        <taxon>Diplogasteromorpha</taxon>
        <taxon>Diplogasteroidea</taxon>
        <taxon>Neodiplogasteridae</taxon>
        <taxon>Pristionchus</taxon>
    </lineage>
</organism>
<dbReference type="EMBL" id="BTRK01000004">
    <property type="protein sequence ID" value="GMR45626.1"/>
    <property type="molecule type" value="Genomic_DNA"/>
</dbReference>
<keyword evidence="4" id="KW-1185">Reference proteome</keyword>
<dbReference type="PANTHER" id="PTHR24284:SF1">
    <property type="entry name" value="CYTOCHROME P450 FAMILY"/>
    <property type="match status" value="1"/>
</dbReference>
<dbReference type="GO" id="GO:0004497">
    <property type="term" value="F:monooxygenase activity"/>
    <property type="evidence" value="ECO:0007669"/>
    <property type="project" value="UniProtKB-KW"/>
</dbReference>
<feature type="non-terminal residue" evidence="3">
    <location>
        <position position="1"/>
    </location>
</feature>
<evidence type="ECO:0000313" key="4">
    <source>
        <dbReference type="Proteomes" id="UP001328107"/>
    </source>
</evidence>
<keyword evidence="2" id="KW-0560">Oxidoreductase</keyword>
<keyword evidence="2" id="KW-0503">Monooxygenase</keyword>
<dbReference type="GO" id="GO:0005506">
    <property type="term" value="F:iron ion binding"/>
    <property type="evidence" value="ECO:0007669"/>
    <property type="project" value="InterPro"/>
</dbReference>
<dbReference type="InterPro" id="IPR036396">
    <property type="entry name" value="Cyt_P450_sf"/>
</dbReference>
<evidence type="ECO:0000256" key="1">
    <source>
        <dbReference type="ARBA" id="ARBA00010617"/>
    </source>
</evidence>
<comment type="similarity">
    <text evidence="1">Belongs to the cytochrome P450 family.</text>
</comment>
<dbReference type="PANTHER" id="PTHR24284">
    <property type="entry name" value="CYTOCHROME P450 FAMILY"/>
    <property type="match status" value="1"/>
</dbReference>
<dbReference type="GO" id="GO:0016705">
    <property type="term" value="F:oxidoreductase activity, acting on paired donors, with incorporation or reduction of molecular oxygen"/>
    <property type="evidence" value="ECO:0007669"/>
    <property type="project" value="InterPro"/>
</dbReference>
<accession>A0AAN5CJQ9</accession>
<dbReference type="GO" id="GO:0020037">
    <property type="term" value="F:heme binding"/>
    <property type="evidence" value="ECO:0007669"/>
    <property type="project" value="InterPro"/>
</dbReference>
<proteinExistence type="inferred from homology"/>
<evidence type="ECO:0008006" key="5">
    <source>
        <dbReference type="Google" id="ProtNLM"/>
    </source>
</evidence>
<dbReference type="Pfam" id="PF00067">
    <property type="entry name" value="p450"/>
    <property type="match status" value="2"/>
</dbReference>
<dbReference type="InterPro" id="IPR002401">
    <property type="entry name" value="Cyt_P450_E_grp-I"/>
</dbReference>
<feature type="non-terminal residue" evidence="3">
    <location>
        <position position="356"/>
    </location>
</feature>
<name>A0AAN5CJQ9_9BILA</name>
<dbReference type="InterPro" id="IPR001128">
    <property type="entry name" value="Cyt_P450"/>
</dbReference>
<protein>
    <recommendedName>
        <fullName evidence="5">Cytochrome P450</fullName>
    </recommendedName>
</protein>
<dbReference type="Proteomes" id="UP001328107">
    <property type="component" value="Unassembled WGS sequence"/>
</dbReference>
<reference evidence="4" key="1">
    <citation type="submission" date="2022-10" db="EMBL/GenBank/DDBJ databases">
        <title>Genome assembly of Pristionchus species.</title>
        <authorList>
            <person name="Yoshida K."/>
            <person name="Sommer R.J."/>
        </authorList>
    </citation>
    <scope>NUCLEOTIDE SEQUENCE [LARGE SCALE GENOMIC DNA]</scope>
    <source>
        <strain evidence="4">RS5460</strain>
    </source>
</reference>
<gene>
    <name evidence="3" type="ORF">PMAYCL1PPCAC_15821</name>
</gene>
<comment type="caution">
    <text evidence="3">The sequence shown here is derived from an EMBL/GenBank/DDBJ whole genome shotgun (WGS) entry which is preliminary data.</text>
</comment>
<evidence type="ECO:0000256" key="2">
    <source>
        <dbReference type="ARBA" id="ARBA00023033"/>
    </source>
</evidence>
<dbReference type="SUPFAM" id="SSF48264">
    <property type="entry name" value="Cytochrome P450"/>
    <property type="match status" value="1"/>
</dbReference>
<dbReference type="Gene3D" id="1.10.630.10">
    <property type="entry name" value="Cytochrome P450"/>
    <property type="match status" value="1"/>
</dbReference>
<sequence>QMDARAMHKSFQRIGQTQPGIYTLFVPFPFVQITDYDILREAFIQHGDDFTGRPQNEVIQEAFTFAHNTENIFDMSLNPGVISSVGDVWREQRRAAISILRDFGMGKNVMEELVRSSVEDYLQHLETMEKSNVDMRWPIQVMVSNIINEVLFGFRFKYDDCQPLMDYVLRFNSVNQYIVNNVDRALKGYKVEDEPACFAQAYKQRMADNKNLNELNLMSTCADFFLAGQETTTTTLRWAMVLMAKQQEIQDKLRREIRSVVGMDRMPSMADQINMPYARACALELQRYANVIATNVQRVTQRDVVIRGQMVPAGTWVNGDVHYIMANDPIFVSPEEFVPERYLREDGTNLRKVAAL</sequence>
<dbReference type="AlphaFoldDB" id="A0AAN5CJQ9"/>
<evidence type="ECO:0000313" key="3">
    <source>
        <dbReference type="EMBL" id="GMR45626.1"/>
    </source>
</evidence>
<dbReference type="PRINTS" id="PR00463">
    <property type="entry name" value="EP450I"/>
</dbReference>